<protein>
    <submittedName>
        <fullName evidence="2">Retrovirus-related Pol polyprotein from transposon TNT 1-94</fullName>
    </submittedName>
</protein>
<organism evidence="2 3">
    <name type="scientific">Senna tora</name>
    <dbReference type="NCBI Taxonomy" id="362788"/>
    <lineage>
        <taxon>Eukaryota</taxon>
        <taxon>Viridiplantae</taxon>
        <taxon>Streptophyta</taxon>
        <taxon>Embryophyta</taxon>
        <taxon>Tracheophyta</taxon>
        <taxon>Spermatophyta</taxon>
        <taxon>Magnoliopsida</taxon>
        <taxon>eudicotyledons</taxon>
        <taxon>Gunneridae</taxon>
        <taxon>Pentapetalae</taxon>
        <taxon>rosids</taxon>
        <taxon>fabids</taxon>
        <taxon>Fabales</taxon>
        <taxon>Fabaceae</taxon>
        <taxon>Caesalpinioideae</taxon>
        <taxon>Cassia clade</taxon>
        <taxon>Senna</taxon>
    </lineage>
</organism>
<accession>A0A834WAE8</accession>
<feature type="region of interest" description="Disordered" evidence="1">
    <location>
        <begin position="205"/>
        <end position="231"/>
    </location>
</feature>
<evidence type="ECO:0000256" key="1">
    <source>
        <dbReference type="SAM" id="MobiDB-lite"/>
    </source>
</evidence>
<dbReference type="EMBL" id="JAAIUW010000011">
    <property type="protein sequence ID" value="KAF7809884.1"/>
    <property type="molecule type" value="Genomic_DNA"/>
</dbReference>
<gene>
    <name evidence="2" type="ORF">G2W53_036627</name>
</gene>
<sequence length="231" mass="26223">MRGEDRRAISISNALYIRTQILVSNHRNFGLKGVSVRGSIEFKPLEILSLGVLAQYLRQNPSLYRISICSHFFYELQRNHNERPCQKKYVVDLLKKVNMADAKGIKTPMIHGQLLSKVRDDSFSDPSLYRSIVGALQFQYATVTRPDIAFSAAPIQRFTRGPPVRWLLHPQLPVYDVMARALLRDEICEFRVGFQDLGHALFDGRESDGSDKARGKKGSDSEDLMAHDEAT</sequence>
<comment type="caution">
    <text evidence="2">The sequence shown here is derived from an EMBL/GenBank/DDBJ whole genome shotgun (WGS) entry which is preliminary data.</text>
</comment>
<name>A0A834WAE8_9FABA</name>
<evidence type="ECO:0000313" key="3">
    <source>
        <dbReference type="Proteomes" id="UP000634136"/>
    </source>
</evidence>
<dbReference type="Proteomes" id="UP000634136">
    <property type="component" value="Unassembled WGS sequence"/>
</dbReference>
<evidence type="ECO:0000313" key="2">
    <source>
        <dbReference type="EMBL" id="KAF7809884.1"/>
    </source>
</evidence>
<proteinExistence type="predicted"/>
<keyword evidence="3" id="KW-1185">Reference proteome</keyword>
<dbReference type="AlphaFoldDB" id="A0A834WAE8"/>
<reference evidence="2" key="1">
    <citation type="submission" date="2020-09" db="EMBL/GenBank/DDBJ databases">
        <title>Genome-Enabled Discovery of Anthraquinone Biosynthesis in Senna tora.</title>
        <authorList>
            <person name="Kang S.-H."/>
            <person name="Pandey R.P."/>
            <person name="Lee C.-M."/>
            <person name="Sim J.-S."/>
            <person name="Jeong J.-T."/>
            <person name="Choi B.-S."/>
            <person name="Jung M."/>
            <person name="Ginzburg D."/>
            <person name="Zhao K."/>
            <person name="Won S.Y."/>
            <person name="Oh T.-J."/>
            <person name="Yu Y."/>
            <person name="Kim N.-H."/>
            <person name="Lee O.R."/>
            <person name="Lee T.-H."/>
            <person name="Bashyal P."/>
            <person name="Kim T.-S."/>
            <person name="Lee W.-H."/>
            <person name="Kawkins C."/>
            <person name="Kim C.-K."/>
            <person name="Kim J.S."/>
            <person name="Ahn B.O."/>
            <person name="Rhee S.Y."/>
            <person name="Sohng J.K."/>
        </authorList>
    </citation>
    <scope>NUCLEOTIDE SEQUENCE</scope>
    <source>
        <tissue evidence="2">Leaf</tissue>
    </source>
</reference>